<evidence type="ECO:0000313" key="1">
    <source>
        <dbReference type="EMBL" id="KKZ65354.1"/>
    </source>
</evidence>
<accession>A0A0G2J3X1</accession>
<dbReference type="VEuPathDB" id="FungiDB:EMCG_01282"/>
<comment type="caution">
    <text evidence="1">The sequence shown here is derived from an EMBL/GenBank/DDBJ whole genome shotgun (WGS) entry which is preliminary data.</text>
</comment>
<gene>
    <name evidence="1" type="ORF">EMCG_01282</name>
</gene>
<organism evidence="1 2">
    <name type="scientific">[Emmonsia] crescens</name>
    <dbReference type="NCBI Taxonomy" id="73230"/>
    <lineage>
        <taxon>Eukaryota</taxon>
        <taxon>Fungi</taxon>
        <taxon>Dikarya</taxon>
        <taxon>Ascomycota</taxon>
        <taxon>Pezizomycotina</taxon>
        <taxon>Eurotiomycetes</taxon>
        <taxon>Eurotiomycetidae</taxon>
        <taxon>Onygenales</taxon>
        <taxon>Ajellomycetaceae</taxon>
        <taxon>Emergomyces</taxon>
    </lineage>
</organism>
<dbReference type="Proteomes" id="UP000034164">
    <property type="component" value="Unassembled WGS sequence"/>
</dbReference>
<sequence length="120" mass="13124">MWIKATGVAGMSSQSKWPFNGSDIVGRPKSNLGHVWKSAEETEEGMEKKASSKIASYIFASVSPLTYVLTKRIFALSSLNIGYEANVKQAENLIDVNDKVAQAIVGHALTFYNIEVSELL</sequence>
<name>A0A0G2J3X1_9EURO</name>
<protein>
    <submittedName>
        <fullName evidence="1">Uncharacterized protein</fullName>
    </submittedName>
</protein>
<dbReference type="EMBL" id="LCZI01000669">
    <property type="protein sequence ID" value="KKZ65354.1"/>
    <property type="molecule type" value="Genomic_DNA"/>
</dbReference>
<evidence type="ECO:0000313" key="2">
    <source>
        <dbReference type="Proteomes" id="UP000034164"/>
    </source>
</evidence>
<proteinExistence type="predicted"/>
<reference evidence="2" key="1">
    <citation type="journal article" date="2015" name="PLoS Genet.">
        <title>The dynamic genome and transcriptome of the human fungal pathogen Blastomyces and close relative Emmonsia.</title>
        <authorList>
            <person name="Munoz J.F."/>
            <person name="Gauthier G.M."/>
            <person name="Desjardins C.A."/>
            <person name="Gallo J.E."/>
            <person name="Holder J."/>
            <person name="Sullivan T.D."/>
            <person name="Marty A.J."/>
            <person name="Carmen J.C."/>
            <person name="Chen Z."/>
            <person name="Ding L."/>
            <person name="Gujja S."/>
            <person name="Magrini V."/>
            <person name="Misas E."/>
            <person name="Mitreva M."/>
            <person name="Priest M."/>
            <person name="Saif S."/>
            <person name="Whiston E.A."/>
            <person name="Young S."/>
            <person name="Zeng Q."/>
            <person name="Goldman W.E."/>
            <person name="Mardis E.R."/>
            <person name="Taylor J.W."/>
            <person name="McEwen J.G."/>
            <person name="Clay O.K."/>
            <person name="Klein B.S."/>
            <person name="Cuomo C.A."/>
        </authorList>
    </citation>
    <scope>NUCLEOTIDE SEQUENCE [LARGE SCALE GENOMIC DNA]</scope>
    <source>
        <strain evidence="2">UAMH 3008</strain>
    </source>
</reference>
<dbReference type="AlphaFoldDB" id="A0A0G2J3X1"/>